<dbReference type="AlphaFoldDB" id="A0A645E4J9"/>
<reference evidence="1" key="1">
    <citation type="submission" date="2019-08" db="EMBL/GenBank/DDBJ databases">
        <authorList>
            <person name="Kucharzyk K."/>
            <person name="Murdoch R.W."/>
            <person name="Higgins S."/>
            <person name="Loffler F."/>
        </authorList>
    </citation>
    <scope>NUCLEOTIDE SEQUENCE</scope>
</reference>
<name>A0A645E4J9_9ZZZZ</name>
<sequence length="84" mass="9353">MGDVDGSEIRAFGLDAECEHFAAKVAQGVHGVGIVHIGDYAAVIRHEQGELSEGMFYIVKVLEKIEVIGLDIEDYRYCRKKVEK</sequence>
<comment type="caution">
    <text evidence="1">The sequence shown here is derived from an EMBL/GenBank/DDBJ whole genome shotgun (WGS) entry which is preliminary data.</text>
</comment>
<proteinExistence type="predicted"/>
<dbReference type="EMBL" id="VSSQ01042847">
    <property type="protein sequence ID" value="MPM96469.1"/>
    <property type="molecule type" value="Genomic_DNA"/>
</dbReference>
<protein>
    <submittedName>
        <fullName evidence="1">Uncharacterized protein</fullName>
    </submittedName>
</protein>
<evidence type="ECO:0000313" key="1">
    <source>
        <dbReference type="EMBL" id="MPM96469.1"/>
    </source>
</evidence>
<gene>
    <name evidence="1" type="ORF">SDC9_143632</name>
</gene>
<organism evidence="1">
    <name type="scientific">bioreactor metagenome</name>
    <dbReference type="NCBI Taxonomy" id="1076179"/>
    <lineage>
        <taxon>unclassified sequences</taxon>
        <taxon>metagenomes</taxon>
        <taxon>ecological metagenomes</taxon>
    </lineage>
</organism>
<accession>A0A645E4J9</accession>